<sequence length="94" mass="10559">MCTLVIPERWREEIISVQGAGCVLWDSQEEEPASEVCFPEYTVAVFRCTRRGHQISLSLEEQSVLLTTEPSLQPTYSLSLTYPSMLLTYGGQDG</sequence>
<evidence type="ECO:0000313" key="1">
    <source>
        <dbReference type="EMBL" id="BAE20527.1"/>
    </source>
</evidence>
<reference evidence="1" key="8">
    <citation type="journal article" date="2005" name="Science">
        <title>Antisense Transcription in the Mammalian Transcriptome.</title>
        <authorList>
            <consortium name="RIKEN Genome Exploration Research Group and Genome Science Group (Genome Network Project Core Group) and the FANTOM Consortium"/>
        </authorList>
    </citation>
    <scope>NUCLEOTIDE SEQUENCE</scope>
    <source>
        <strain evidence="1">C57BL/6J</strain>
        <tissue evidence="1">Thymus</tissue>
    </source>
</reference>
<dbReference type="AlphaFoldDB" id="Q3V3M9"/>
<reference evidence="1" key="2">
    <citation type="journal article" date="2000" name="Genome Res.">
        <title>Normalization and subtraction of cap-trapper-selected cDNAs to prepare full-length cDNA libraries for rapid discovery of new genes.</title>
        <authorList>
            <person name="Carninci P."/>
            <person name="Shibata Y."/>
            <person name="Hayatsu N."/>
            <person name="Sugahara Y."/>
            <person name="Shibata K."/>
            <person name="Itoh M."/>
            <person name="Konno H."/>
            <person name="Okazaki Y."/>
            <person name="Muramatsu M."/>
            <person name="Hayashizaki Y."/>
        </authorList>
    </citation>
    <scope>NUCLEOTIDE SEQUENCE</scope>
    <source>
        <strain evidence="1">C57BL/6J</strain>
        <tissue evidence="1">Thymus</tissue>
    </source>
</reference>
<reference evidence="1" key="1">
    <citation type="journal article" date="1999" name="Methods Enzymol.">
        <title>High-efficiency full-length cDNA cloning.</title>
        <authorList>
            <person name="Carninci P."/>
            <person name="Hayashizaki Y."/>
        </authorList>
    </citation>
    <scope>NUCLEOTIDE SEQUENCE</scope>
    <source>
        <strain evidence="1">C57BL/6J</strain>
        <tissue evidence="1">Thymus</tissue>
    </source>
</reference>
<organism evidence="1">
    <name type="scientific">Mus musculus</name>
    <name type="common">Mouse</name>
    <dbReference type="NCBI Taxonomy" id="10090"/>
    <lineage>
        <taxon>Eukaryota</taxon>
        <taxon>Metazoa</taxon>
        <taxon>Chordata</taxon>
        <taxon>Craniata</taxon>
        <taxon>Vertebrata</taxon>
        <taxon>Euteleostomi</taxon>
        <taxon>Mammalia</taxon>
        <taxon>Eutheria</taxon>
        <taxon>Euarchontoglires</taxon>
        <taxon>Glires</taxon>
        <taxon>Rodentia</taxon>
        <taxon>Myomorpha</taxon>
        <taxon>Muroidea</taxon>
        <taxon>Muridae</taxon>
        <taxon>Murinae</taxon>
        <taxon>Mus</taxon>
        <taxon>Mus</taxon>
    </lineage>
</organism>
<dbReference type="AGR" id="MGI:3603827"/>
<reference evidence="1" key="7">
    <citation type="journal article" date="2005" name="Science">
        <title>The Transcriptional Landscape of the Mammalian Genome.</title>
        <authorList>
            <consortium name="The FANTOM Consortium"/>
            <consortium name="Riken Genome Exploration Research Group and Genome Science Group (Genome Network Project Core Group)"/>
        </authorList>
    </citation>
    <scope>NUCLEOTIDE SEQUENCE</scope>
    <source>
        <strain evidence="1">C57BL/6J</strain>
        <tissue evidence="1">Thymus</tissue>
    </source>
</reference>
<reference evidence="1" key="4">
    <citation type="journal article" date="2001" name="Nature">
        <title>Functional annotation of a full-length mouse cDNA collection.</title>
        <authorList>
            <consortium name="The RIKEN Genome Exploration Research Group Phase II Team and the FANTOM Consortium"/>
        </authorList>
    </citation>
    <scope>NUCLEOTIDE SEQUENCE</scope>
    <source>
        <strain evidence="1">C57BL/6J</strain>
        <tissue evidence="1">Thymus</tissue>
    </source>
</reference>
<accession>Q3V3M9</accession>
<gene>
    <name evidence="2" type="primary">D330041H03Rik</name>
    <name evidence="2" type="synonym">Abca3</name>
</gene>
<dbReference type="MGI" id="MGI:3603827">
    <property type="gene designation" value="D330041H03Rik"/>
</dbReference>
<proteinExistence type="evidence at transcript level"/>
<name>Q3V3M9_MOUSE</name>
<protein>
    <submittedName>
        <fullName evidence="1">Uncharacterized protein</fullName>
    </submittedName>
</protein>
<reference evidence="1" key="6">
    <citation type="journal article" date="2002" name="Nature">
        <title>Analysis of the mouse transcriptome based on functional annotation of 60,770 full-length cDNAs.</title>
        <authorList>
            <consortium name="The FANTOM Consortium and the RIKEN Genome Exploration Research Group Phase I and II Team"/>
        </authorList>
    </citation>
    <scope>NUCLEOTIDE SEQUENCE</scope>
    <source>
        <strain evidence="1">C57BL/6J</strain>
        <tissue evidence="1">Thymus</tissue>
    </source>
</reference>
<evidence type="ECO:0000313" key="2">
    <source>
        <dbReference type="MGI" id="MGI:3603827"/>
    </source>
</evidence>
<reference evidence="1" key="5">
    <citation type="submission" date="2001-07" db="EMBL/GenBank/DDBJ databases">
        <authorList>
            <person name="Adachi J."/>
            <person name="Aizawa K."/>
            <person name="Akimura T."/>
            <person name="Arakawa T."/>
            <person name="Bono H."/>
            <person name="Carninci P."/>
            <person name="Fukuda S."/>
            <person name="Furuno M."/>
            <person name="Hanagaki T."/>
            <person name="Hara A."/>
            <person name="Hashizume W."/>
            <person name="Hayashida K."/>
            <person name="Hayatsu N."/>
            <person name="Hiramoto K."/>
            <person name="Hiraoka T."/>
            <person name="Hirozane T."/>
            <person name="Hori F."/>
            <person name="Imotani K."/>
            <person name="Ishii Y."/>
            <person name="Itoh M."/>
            <person name="Kagawa I."/>
            <person name="Kasukawa T."/>
            <person name="Katoh H."/>
            <person name="Kawai J."/>
            <person name="Kojima Y."/>
            <person name="Kondo S."/>
            <person name="Konno H."/>
            <person name="Kouda M."/>
            <person name="Koya S."/>
            <person name="Kurihara C."/>
            <person name="Matsuyama T."/>
            <person name="Miyazaki A."/>
            <person name="Murata M."/>
            <person name="Nakamura M."/>
            <person name="Nishi K."/>
            <person name="Nomura K."/>
            <person name="Numazaki R."/>
            <person name="Ohno M."/>
            <person name="Ohsato N."/>
            <person name="Okazaki Y."/>
            <person name="Saito R."/>
            <person name="Saitoh H."/>
            <person name="Sakai C."/>
            <person name="Sakai K."/>
            <person name="Sakazume N."/>
            <person name="Sano H."/>
            <person name="Sasaki D."/>
            <person name="Shibata K."/>
            <person name="Shinagawa A."/>
            <person name="Shiraki T."/>
            <person name="Sogabe Y."/>
            <person name="Tagami M."/>
            <person name="Tagawa A."/>
            <person name="Takahashi F."/>
            <person name="Takaku-Akahira S."/>
            <person name="Takeda Y."/>
            <person name="Tanaka T."/>
            <person name="Tomaru A."/>
            <person name="Toya T."/>
            <person name="Yasunishi A."/>
            <person name="Muramatsu M."/>
            <person name="Hayashizaki Y."/>
        </authorList>
    </citation>
    <scope>NUCLEOTIDE SEQUENCE</scope>
    <source>
        <strain evidence="1">C57BL/6J</strain>
        <tissue evidence="1">Thymus</tissue>
    </source>
</reference>
<reference evidence="1" key="3">
    <citation type="journal article" date="2000" name="Genome Res.">
        <title>RIKEN integrated sequence analysis (RISA) system--384-format sequencing pipeline with 384 multicapillary sequencer.</title>
        <authorList>
            <person name="Shibata K."/>
            <person name="Itoh M."/>
            <person name="Aizawa K."/>
            <person name="Nagaoka S."/>
            <person name="Sasaki N."/>
            <person name="Carninci P."/>
            <person name="Konno H."/>
            <person name="Akiyama J."/>
            <person name="Nishi K."/>
            <person name="Kitsunai T."/>
            <person name="Tashiro H."/>
            <person name="Itoh M."/>
            <person name="Sumi N."/>
            <person name="Ishii Y."/>
            <person name="Nakamura S."/>
            <person name="Hazama M."/>
            <person name="Nishine T."/>
            <person name="Harada A."/>
            <person name="Yamamoto R."/>
            <person name="Matsumoto H."/>
            <person name="Sakaguchi S."/>
            <person name="Ikegami T."/>
            <person name="Kashiwagi K."/>
            <person name="Fujiwake S."/>
            <person name="Inoue K."/>
            <person name="Togawa Y."/>
            <person name="Izawa M."/>
            <person name="Ohara E."/>
            <person name="Watahiki M."/>
            <person name="Yoneda Y."/>
            <person name="Ishikawa T."/>
            <person name="Ozawa K."/>
            <person name="Tanaka T."/>
            <person name="Matsuura S."/>
            <person name="Kawai J."/>
            <person name="Okazaki Y."/>
            <person name="Muramatsu M."/>
            <person name="Inoue Y."/>
            <person name="Kira A."/>
            <person name="Hayashizaki Y."/>
        </authorList>
    </citation>
    <scope>NUCLEOTIDE SEQUENCE</scope>
    <source>
        <strain evidence="1">C57BL/6J</strain>
        <tissue evidence="1">Thymus</tissue>
    </source>
</reference>
<dbReference type="EMBL" id="AK038021">
    <property type="protein sequence ID" value="BAE20527.1"/>
    <property type="molecule type" value="mRNA"/>
</dbReference>